<dbReference type="RefSeq" id="WP_160905243.1">
    <property type="nucleotide sequence ID" value="NZ_WVHS01000001.1"/>
</dbReference>
<evidence type="ECO:0000313" key="3">
    <source>
        <dbReference type="Proteomes" id="UP000451233"/>
    </source>
</evidence>
<dbReference type="InterPro" id="IPR014922">
    <property type="entry name" value="YdhG-like"/>
</dbReference>
<comment type="caution">
    <text evidence="2">The sequence shown here is derived from an EMBL/GenBank/DDBJ whole genome shotgun (WGS) entry which is preliminary data.</text>
</comment>
<organism evidence="2 3">
    <name type="scientific">Hufsiella ginkgonis</name>
    <dbReference type="NCBI Taxonomy" id="2695274"/>
    <lineage>
        <taxon>Bacteria</taxon>
        <taxon>Pseudomonadati</taxon>
        <taxon>Bacteroidota</taxon>
        <taxon>Sphingobacteriia</taxon>
        <taxon>Sphingobacteriales</taxon>
        <taxon>Sphingobacteriaceae</taxon>
        <taxon>Hufsiella</taxon>
    </lineage>
</organism>
<dbReference type="EMBL" id="WVHS01000001">
    <property type="protein sequence ID" value="MXV14258.1"/>
    <property type="molecule type" value="Genomic_DNA"/>
</dbReference>
<evidence type="ECO:0000259" key="1">
    <source>
        <dbReference type="Pfam" id="PF08818"/>
    </source>
</evidence>
<feature type="domain" description="YdhG-like" evidence="1">
    <location>
        <begin position="19"/>
        <end position="110"/>
    </location>
</feature>
<dbReference type="Gene3D" id="3.90.1150.200">
    <property type="match status" value="1"/>
</dbReference>
<protein>
    <submittedName>
        <fullName evidence="2">DUF1801 domain-containing protein</fullName>
    </submittedName>
</protein>
<dbReference type="Pfam" id="PF08818">
    <property type="entry name" value="DUF1801"/>
    <property type="match status" value="1"/>
</dbReference>
<keyword evidence="3" id="KW-1185">Reference proteome</keyword>
<sequence>MLKPADFEDYKRNFSPEIQDVLNKARAIIKEAAPGAEEVISYGMPAFKQDGMLVYFAAAKKHLGFYPMPAAITKFEEELAGYVTSKGAIQFPYTKPVPAQLIAKIVKFRIAENQAKAGAKKK</sequence>
<name>A0A7K1XTX0_9SPHI</name>
<evidence type="ECO:0000313" key="2">
    <source>
        <dbReference type="EMBL" id="MXV14258.1"/>
    </source>
</evidence>
<proteinExistence type="predicted"/>
<gene>
    <name evidence="2" type="ORF">GS398_03030</name>
</gene>
<dbReference type="AlphaFoldDB" id="A0A7K1XTX0"/>
<dbReference type="SUPFAM" id="SSF159888">
    <property type="entry name" value="YdhG-like"/>
    <property type="match status" value="1"/>
</dbReference>
<dbReference type="Proteomes" id="UP000451233">
    <property type="component" value="Unassembled WGS sequence"/>
</dbReference>
<accession>A0A7K1XTX0</accession>
<reference evidence="2 3" key="1">
    <citation type="submission" date="2019-11" db="EMBL/GenBank/DDBJ databases">
        <title>Pedobacter sp. HMF7056 Genome sequencing and assembly.</title>
        <authorList>
            <person name="Kang H."/>
            <person name="Kim H."/>
            <person name="Joh K."/>
        </authorList>
    </citation>
    <scope>NUCLEOTIDE SEQUENCE [LARGE SCALE GENOMIC DNA]</scope>
    <source>
        <strain evidence="2 3">HMF7056</strain>
    </source>
</reference>